<dbReference type="AlphaFoldDB" id="K9XWS1"/>
<proteinExistence type="predicted"/>
<reference evidence="2" key="1">
    <citation type="journal article" date="2013" name="Proc. Natl. Acad. Sci. U.S.A.">
        <title>Improving the coverage of the cyanobacterial phylum using diversity-driven genome sequencing.</title>
        <authorList>
            <person name="Shih P.M."/>
            <person name="Wu D."/>
            <person name="Latifi A."/>
            <person name="Axen S.D."/>
            <person name="Fewer D.P."/>
            <person name="Talla E."/>
            <person name="Calteau A."/>
            <person name="Cai F."/>
            <person name="Tandeau de Marsac N."/>
            <person name="Rippka R."/>
            <person name="Herdman M."/>
            <person name="Sivonen K."/>
            <person name="Coursin T."/>
            <person name="Laurent T."/>
            <person name="Goodwin L."/>
            <person name="Nolan M."/>
            <person name="Davenport K.W."/>
            <person name="Han C.S."/>
            <person name="Rubin E.M."/>
            <person name="Eisen J.A."/>
            <person name="Woyke T."/>
            <person name="Gugger M."/>
            <person name="Kerfeld C.A."/>
        </authorList>
    </citation>
    <scope>NUCLEOTIDE SEQUENCE [LARGE SCALE GENOMIC DNA]</scope>
    <source>
        <strain evidence="2">ATCC 29371 / PCC 7437</strain>
    </source>
</reference>
<sequence length="145" mass="16685">MLGNRAIVIGGSITGLLTSRILTNYFKQVTIIERDRFPEQPEPRQRIPQSTQLHILLTRGRQIMEELFPGLQSVKGITKAPSITEKFIAWYMEQVIRLTTTAKNSQTTLVLTEVFHMLKSVRTLFHLRIVLQVLKQMLAQRLRSA</sequence>
<dbReference type="KEGG" id="scs:Sta7437_3547"/>
<keyword evidence="2" id="KW-1185">Reference proteome</keyword>
<dbReference type="eggNOG" id="COG0654">
    <property type="taxonomic scope" value="Bacteria"/>
</dbReference>
<name>K9XWS1_STAC7</name>
<organism evidence="1 2">
    <name type="scientific">Stanieria cyanosphaera (strain ATCC 29371 / PCC 7437)</name>
    <dbReference type="NCBI Taxonomy" id="111780"/>
    <lineage>
        <taxon>Bacteria</taxon>
        <taxon>Bacillati</taxon>
        <taxon>Cyanobacteriota</taxon>
        <taxon>Cyanophyceae</taxon>
        <taxon>Pleurocapsales</taxon>
        <taxon>Dermocarpellaceae</taxon>
        <taxon>Stanieria</taxon>
    </lineage>
</organism>
<evidence type="ECO:0008006" key="3">
    <source>
        <dbReference type="Google" id="ProtNLM"/>
    </source>
</evidence>
<dbReference type="EMBL" id="CP003653">
    <property type="protein sequence ID" value="AFZ37045.1"/>
    <property type="molecule type" value="Genomic_DNA"/>
</dbReference>
<dbReference type="SUPFAM" id="SSF51905">
    <property type="entry name" value="FAD/NAD(P)-binding domain"/>
    <property type="match status" value="1"/>
</dbReference>
<dbReference type="HOGENOM" id="CLU_1785700_0_0_3"/>
<dbReference type="STRING" id="111780.Sta7437_3547"/>
<protein>
    <recommendedName>
        <fullName evidence="3">FAD-binding domain-containing protein</fullName>
    </recommendedName>
</protein>
<dbReference type="InterPro" id="IPR036188">
    <property type="entry name" value="FAD/NAD-bd_sf"/>
</dbReference>
<accession>K9XWS1</accession>
<evidence type="ECO:0000313" key="1">
    <source>
        <dbReference type="EMBL" id="AFZ37045.1"/>
    </source>
</evidence>
<dbReference type="Proteomes" id="UP000010473">
    <property type="component" value="Chromosome"/>
</dbReference>
<evidence type="ECO:0000313" key="2">
    <source>
        <dbReference type="Proteomes" id="UP000010473"/>
    </source>
</evidence>
<gene>
    <name evidence="1" type="ordered locus">Sta7437_3547</name>
</gene>